<feature type="domain" description="VWFA" evidence="2">
    <location>
        <begin position="20"/>
        <end position="203"/>
    </location>
</feature>
<name>A0A0A0YS92_9CAUD</name>
<keyword evidence="4" id="KW-1185">Reference proteome</keyword>
<dbReference type="SUPFAM" id="SSF53300">
    <property type="entry name" value="vWA-like"/>
    <property type="match status" value="1"/>
</dbReference>
<evidence type="ECO:0000313" key="3">
    <source>
        <dbReference type="EMBL" id="AIX13094.1"/>
    </source>
</evidence>
<dbReference type="Proteomes" id="UP000030322">
    <property type="component" value="Segment"/>
</dbReference>
<dbReference type="GeneID" id="24623213"/>
<feature type="coiled-coil region" evidence="1">
    <location>
        <begin position="376"/>
        <end position="403"/>
    </location>
</feature>
<dbReference type="SMART" id="SM00327">
    <property type="entry name" value="VWA"/>
    <property type="match status" value="1"/>
</dbReference>
<keyword evidence="1" id="KW-0175">Coiled coil</keyword>
<dbReference type="PROSITE" id="PS50234">
    <property type="entry name" value="VWFA"/>
    <property type="match status" value="1"/>
</dbReference>
<accession>A0A0A0YS92</accession>
<organism evidence="3 4">
    <name type="scientific">Erwinia phage phiEa2809</name>
    <dbReference type="NCBI Taxonomy" id="1564096"/>
    <lineage>
        <taxon>Viruses</taxon>
        <taxon>Duplodnaviria</taxon>
        <taxon>Heunggongvirae</taxon>
        <taxon>Uroviricota</taxon>
        <taxon>Caudoviricetes</taxon>
        <taxon>Pantevenvirales</taxon>
        <taxon>Ackermannviridae</taxon>
        <taxon>Nezavisimistyvirus</taxon>
        <taxon>Nezavisimistyvirus Ea2809</taxon>
    </lineage>
</organism>
<reference evidence="3 4" key="1">
    <citation type="submission" date="2014-10" db="EMBL/GenBank/DDBJ databases">
        <title>Characterization of a new ViI-like Erwinia amylovora bacteriophage.</title>
        <authorList>
            <person name="Lagonenko A.L."/>
            <person name="Valentovich L.N."/>
        </authorList>
    </citation>
    <scope>NUCLEOTIDE SEQUENCE [LARGE SCALE GENOMIC DNA]</scope>
</reference>
<protein>
    <recommendedName>
        <fullName evidence="2">VWFA domain-containing protein</fullName>
    </recommendedName>
</protein>
<sequence length="757" mass="84345">MNMITSLEFKNAVAQAAPTNHVIAVDTSGSMYDSLPKIRQHLKSNLATLVKPGDTVSVLYFSSKGQCGAVFVGEPVRNLTDLSNINNAIDRYLKPTGLTGFVEPLQLAFETVQSIKNGNTNSLAFLTDGYDNQWTEEQILSKAQQISKVFDNVTIIEYGYYCNRPLLEKMASVLNATHVFAEGYQELEPQMDNVLKSGAAKRIKISVPKYTSDIAYVDGGTLVFNQVKDFDETGEGDTAYIPEDVKVVWALNKNLDAKALADTKDEQLLYVCLLMAVRDMNQDLVWDILKLLGDVYLIKKYNNCFTKQDYSVIKADIEKAVLEPEFRFLDGVNYNLVPKEDAFTVLDLLNELADNDAKLLTSSPYFSYNRIGRSTVQREDDTVDKLAEEMASAKTKEERKEIAAKIVSANEWTPEFEKVGEEPSPMHALVYNETRPNVSVRTTVNGKVDVPESIRKVYPTLPESIPSHIYRNYTIIKDGIINIKTLPVALSPEIATYLQEQHEVGMFEIPNDKALSLPDGVRSYVIDLMSLPVVNRAMVKGIQATEFFNAHVELQRQKALTKVLKFYREQLIGKVNALGLAKDYGDEAAAYLSGKGIRDYGFSPAVDSVEATDFYYSRELSVKIAGLSSLPSVDATIKKFAGNEKLKKEGKALKTINAGDRLMKEAIDHYTAFVTSPVVTGAKSRDTIISTWIKDETQASIDATRQIQLTLSKLMYGIVAGHGWFSDLSFEEPTMVINNRGEDYTVTASLETKEIKV</sequence>
<proteinExistence type="predicted"/>
<dbReference type="KEGG" id="vg:24623213"/>
<dbReference type="Pfam" id="PF00092">
    <property type="entry name" value="VWA"/>
    <property type="match status" value="1"/>
</dbReference>
<dbReference type="EMBL" id="KP037007">
    <property type="protein sequence ID" value="AIX13094.1"/>
    <property type="molecule type" value="Genomic_DNA"/>
</dbReference>
<dbReference type="Gene3D" id="3.40.50.410">
    <property type="entry name" value="von Willebrand factor, type A domain"/>
    <property type="match status" value="1"/>
</dbReference>
<dbReference type="OrthoDB" id="537at10239"/>
<evidence type="ECO:0000313" key="4">
    <source>
        <dbReference type="Proteomes" id="UP000030322"/>
    </source>
</evidence>
<dbReference type="InterPro" id="IPR036465">
    <property type="entry name" value="vWFA_dom_sf"/>
</dbReference>
<evidence type="ECO:0000256" key="1">
    <source>
        <dbReference type="SAM" id="Coils"/>
    </source>
</evidence>
<evidence type="ECO:0000259" key="2">
    <source>
        <dbReference type="PROSITE" id="PS50234"/>
    </source>
</evidence>
<dbReference type="InterPro" id="IPR002035">
    <property type="entry name" value="VWF_A"/>
</dbReference>
<gene>
    <name evidence="3" type="ORF">NW77_086</name>
</gene>
<dbReference type="RefSeq" id="YP_009147598.1">
    <property type="nucleotide sequence ID" value="NC_027340.1"/>
</dbReference>